<evidence type="ECO:0000313" key="1">
    <source>
        <dbReference type="EMBL" id="SPR00873.1"/>
    </source>
</evidence>
<dbReference type="EMBL" id="OVEO01000015">
    <property type="protein sequence ID" value="SPR00873.1"/>
    <property type="molecule type" value="Genomic_DNA"/>
</dbReference>
<protein>
    <submittedName>
        <fullName evidence="1">Uncharacterized protein</fullName>
    </submittedName>
</protein>
<proteinExistence type="predicted"/>
<sequence length="121" mass="14121">MIGMAILDLTFTSQQGTQVTLRRVECLVSRDELSDNVILIGRRELDILGINPDDIFEDKYSNSTDSVELATSTNRKLTRPLITWWIAPLRKDYHLNTRMSYVVSCMIIMMYGELNWIEYRQ</sequence>
<gene>
    <name evidence="1" type="ORF">PLBR_LOCUS8088</name>
</gene>
<geneLocation type="mitochondrion" evidence="1"/>
<accession>A0A3P3YKZ6</accession>
<dbReference type="AlphaFoldDB" id="A0A3P3YKZ6"/>
<evidence type="ECO:0000313" key="2">
    <source>
        <dbReference type="Proteomes" id="UP000290189"/>
    </source>
</evidence>
<reference evidence="1 2" key="1">
    <citation type="submission" date="2018-03" db="EMBL/GenBank/DDBJ databases">
        <authorList>
            <person name="Fogelqvist J."/>
        </authorList>
    </citation>
    <scope>NUCLEOTIDE SEQUENCE [LARGE SCALE GENOMIC DNA]</scope>
</reference>
<keyword evidence="1" id="KW-0496">Mitochondrion</keyword>
<organism evidence="1 2">
    <name type="scientific">Plasmodiophora brassicae</name>
    <name type="common">Clubroot disease agent</name>
    <dbReference type="NCBI Taxonomy" id="37360"/>
    <lineage>
        <taxon>Eukaryota</taxon>
        <taxon>Sar</taxon>
        <taxon>Rhizaria</taxon>
        <taxon>Endomyxa</taxon>
        <taxon>Phytomyxea</taxon>
        <taxon>Plasmodiophorida</taxon>
        <taxon>Plasmodiophoridae</taxon>
        <taxon>Plasmodiophora</taxon>
    </lineage>
</organism>
<name>A0A3P3YKZ6_PLABS</name>
<dbReference type="Proteomes" id="UP000290189">
    <property type="component" value="Unassembled WGS sequence"/>
</dbReference>